<dbReference type="InterPro" id="IPR038538">
    <property type="entry name" value="MTERF_sf"/>
</dbReference>
<dbReference type="InterPro" id="IPR003690">
    <property type="entry name" value="MTERF"/>
</dbReference>
<dbReference type="PANTHER" id="PTHR13068:SF236">
    <property type="entry name" value="OS02G0749800 PROTEIN"/>
    <property type="match status" value="1"/>
</dbReference>
<proteinExistence type="inferred from homology"/>
<keyword evidence="5" id="KW-1185">Reference proteome</keyword>
<evidence type="ECO:0000256" key="1">
    <source>
        <dbReference type="ARBA" id="ARBA00007692"/>
    </source>
</evidence>
<keyword evidence="3" id="KW-0809">Transit peptide</keyword>
<evidence type="ECO:0000313" key="4">
    <source>
        <dbReference type="EMBL" id="KAK1292571.1"/>
    </source>
</evidence>
<keyword evidence="2" id="KW-0806">Transcription termination</keyword>
<dbReference type="GO" id="GO:0006353">
    <property type="term" value="P:DNA-templated transcription termination"/>
    <property type="evidence" value="ECO:0007669"/>
    <property type="project" value="UniProtKB-KW"/>
</dbReference>
<dbReference type="Gene3D" id="1.25.70.10">
    <property type="entry name" value="Transcription termination factor 3, mitochondrial"/>
    <property type="match status" value="1"/>
</dbReference>
<keyword evidence="2" id="KW-0804">Transcription</keyword>
<evidence type="ECO:0000256" key="3">
    <source>
        <dbReference type="ARBA" id="ARBA00022946"/>
    </source>
</evidence>
<dbReference type="AlphaFoldDB" id="A0AAV9CUX4"/>
<name>A0AAV9CUX4_ACOCL</name>
<sequence>MFRVLCKNLLGARSLFIRVSTTTTTTSTHLWFLENPNLKSISHITKQSKSSDPSSTTVPYLINSCGLSPASALKASKGFCIKSTENADSVLAFFKNHGFTNTQLTQMITRFPKLLACDPDDTMKPKMEFFLHEAGVAPSELTELILLDPKIMEIGLENHIKPSFEFLKGLFGTNEDVLLTFKRNPSLFRHDLHKCLDPKIASLRDCGMPMFLISKFIKNYSWSIVFARSDRFSEVVASVKEMGISSLSHLFISAVHTRLSMSTSTWERKIGLYKSLGWSEDKLSSTFKKHPYCMVISEKKLRKVMEFFVKELGWELSDFNTCPAVLSLSFEKRILPRCSVIQVLSSKGVLRKDLKWKLALMIDEKRFLEKFVNKYRDVAPELMQVYQDRMGS</sequence>
<comment type="similarity">
    <text evidence="1">Belongs to the mTERF family.</text>
</comment>
<dbReference type="FunFam" id="1.25.70.10:FF:000001">
    <property type="entry name" value="Mitochondrial transcription termination factor-like"/>
    <property type="match status" value="1"/>
</dbReference>
<reference evidence="4" key="1">
    <citation type="journal article" date="2023" name="Nat. Commun.">
        <title>Diploid and tetraploid genomes of Acorus and the evolution of monocots.</title>
        <authorList>
            <person name="Ma L."/>
            <person name="Liu K.W."/>
            <person name="Li Z."/>
            <person name="Hsiao Y.Y."/>
            <person name="Qi Y."/>
            <person name="Fu T."/>
            <person name="Tang G.D."/>
            <person name="Zhang D."/>
            <person name="Sun W.H."/>
            <person name="Liu D.K."/>
            <person name="Li Y."/>
            <person name="Chen G.Z."/>
            <person name="Liu X.D."/>
            <person name="Liao X.Y."/>
            <person name="Jiang Y.T."/>
            <person name="Yu X."/>
            <person name="Hao Y."/>
            <person name="Huang J."/>
            <person name="Zhao X.W."/>
            <person name="Ke S."/>
            <person name="Chen Y.Y."/>
            <person name="Wu W.L."/>
            <person name="Hsu J.L."/>
            <person name="Lin Y.F."/>
            <person name="Huang M.D."/>
            <person name="Li C.Y."/>
            <person name="Huang L."/>
            <person name="Wang Z.W."/>
            <person name="Zhao X."/>
            <person name="Zhong W.Y."/>
            <person name="Peng D.H."/>
            <person name="Ahmad S."/>
            <person name="Lan S."/>
            <person name="Zhang J.S."/>
            <person name="Tsai W.C."/>
            <person name="Van de Peer Y."/>
            <person name="Liu Z.J."/>
        </authorList>
    </citation>
    <scope>NUCLEOTIDE SEQUENCE</scope>
    <source>
        <strain evidence="4">CP</strain>
    </source>
</reference>
<dbReference type="Pfam" id="PF02536">
    <property type="entry name" value="mTERF"/>
    <property type="match status" value="2"/>
</dbReference>
<gene>
    <name evidence="4" type="ORF">QJS10_CPB17g01653</name>
</gene>
<dbReference type="SMART" id="SM00733">
    <property type="entry name" value="Mterf"/>
    <property type="match status" value="7"/>
</dbReference>
<protein>
    <submittedName>
        <fullName evidence="4">Uncharacterized protein</fullName>
    </submittedName>
</protein>
<dbReference type="GO" id="GO:0003676">
    <property type="term" value="F:nucleic acid binding"/>
    <property type="evidence" value="ECO:0007669"/>
    <property type="project" value="InterPro"/>
</dbReference>
<dbReference type="PANTHER" id="PTHR13068">
    <property type="entry name" value="CGI-12 PROTEIN-RELATED"/>
    <property type="match status" value="1"/>
</dbReference>
<reference evidence="4" key="2">
    <citation type="submission" date="2023-06" db="EMBL/GenBank/DDBJ databases">
        <authorList>
            <person name="Ma L."/>
            <person name="Liu K.-W."/>
            <person name="Li Z."/>
            <person name="Hsiao Y.-Y."/>
            <person name="Qi Y."/>
            <person name="Fu T."/>
            <person name="Tang G."/>
            <person name="Zhang D."/>
            <person name="Sun W.-H."/>
            <person name="Liu D.-K."/>
            <person name="Li Y."/>
            <person name="Chen G.-Z."/>
            <person name="Liu X.-D."/>
            <person name="Liao X.-Y."/>
            <person name="Jiang Y.-T."/>
            <person name="Yu X."/>
            <person name="Hao Y."/>
            <person name="Huang J."/>
            <person name="Zhao X.-W."/>
            <person name="Ke S."/>
            <person name="Chen Y.-Y."/>
            <person name="Wu W.-L."/>
            <person name="Hsu J.-L."/>
            <person name="Lin Y.-F."/>
            <person name="Huang M.-D."/>
            <person name="Li C.-Y."/>
            <person name="Huang L."/>
            <person name="Wang Z.-W."/>
            <person name="Zhao X."/>
            <person name="Zhong W.-Y."/>
            <person name="Peng D.-H."/>
            <person name="Ahmad S."/>
            <person name="Lan S."/>
            <person name="Zhang J.-S."/>
            <person name="Tsai W.-C."/>
            <person name="Van De Peer Y."/>
            <person name="Liu Z.-J."/>
        </authorList>
    </citation>
    <scope>NUCLEOTIDE SEQUENCE</scope>
    <source>
        <strain evidence="4">CP</strain>
        <tissue evidence="4">Leaves</tissue>
    </source>
</reference>
<organism evidence="4 5">
    <name type="scientific">Acorus calamus</name>
    <name type="common">Sweet flag</name>
    <dbReference type="NCBI Taxonomy" id="4465"/>
    <lineage>
        <taxon>Eukaryota</taxon>
        <taxon>Viridiplantae</taxon>
        <taxon>Streptophyta</taxon>
        <taxon>Embryophyta</taxon>
        <taxon>Tracheophyta</taxon>
        <taxon>Spermatophyta</taxon>
        <taxon>Magnoliopsida</taxon>
        <taxon>Liliopsida</taxon>
        <taxon>Acoraceae</taxon>
        <taxon>Acorus</taxon>
    </lineage>
</organism>
<keyword evidence="2" id="KW-0805">Transcription regulation</keyword>
<accession>A0AAV9CUX4</accession>
<comment type="caution">
    <text evidence="4">The sequence shown here is derived from an EMBL/GenBank/DDBJ whole genome shotgun (WGS) entry which is preliminary data.</text>
</comment>
<evidence type="ECO:0000256" key="2">
    <source>
        <dbReference type="ARBA" id="ARBA00022472"/>
    </source>
</evidence>
<dbReference type="Proteomes" id="UP001180020">
    <property type="component" value="Unassembled WGS sequence"/>
</dbReference>
<evidence type="ECO:0000313" key="5">
    <source>
        <dbReference type="Proteomes" id="UP001180020"/>
    </source>
</evidence>
<dbReference type="EMBL" id="JAUJYO010000017">
    <property type="protein sequence ID" value="KAK1292571.1"/>
    <property type="molecule type" value="Genomic_DNA"/>
</dbReference>